<dbReference type="InterPro" id="IPR020103">
    <property type="entry name" value="PsdUridine_synth_cat_dom_sf"/>
</dbReference>
<sequence length="263" mass="30093">MANKTINISSNNFVCKLSKQLHTKLGYSGTLDPFASGALLCACKKHTKLFRFLALDTKKYQACIWFGASSPSLDNENISLSDERRPSLDEINNAFLTLQGQINYIPPIFSAKKINGIRAYKLARENKEVKFKESTMFVKAKILNYNYPFLSFELECSKGAYVRSYAQKICEFLNIKGTLSALRRLSEGAFSEFKEYDAYLSVALKECFYSKDKSDILLGKKLDLNDFNVREDGFYKIDLGDYFAILKVQNNSIFYELNRIEKC</sequence>
<evidence type="ECO:0000256" key="2">
    <source>
        <dbReference type="ARBA" id="ARBA00005642"/>
    </source>
</evidence>
<evidence type="ECO:0000256" key="7">
    <source>
        <dbReference type="ARBA" id="ARBA00033164"/>
    </source>
</evidence>
<dbReference type="EC" id="5.4.99.25" evidence="3"/>
<gene>
    <name evidence="9" type="primary">truB</name>
    <name evidence="9" type="ORF">AVCANL283_05705</name>
</gene>
<proteinExistence type="inferred from homology"/>
<evidence type="ECO:0000313" key="10">
    <source>
        <dbReference type="Proteomes" id="UP000786183"/>
    </source>
</evidence>
<dbReference type="Pfam" id="PF01509">
    <property type="entry name" value="TruB_N"/>
    <property type="match status" value="1"/>
</dbReference>
<keyword evidence="4" id="KW-0819">tRNA processing</keyword>
<keyword evidence="10" id="KW-1185">Reference proteome</keyword>
<dbReference type="PANTHER" id="PTHR13767:SF2">
    <property type="entry name" value="PSEUDOURIDYLATE SYNTHASE TRUB1"/>
    <property type="match status" value="1"/>
</dbReference>
<feature type="domain" description="Pseudouridine synthase II N-terminal" evidence="8">
    <location>
        <begin position="23"/>
        <end position="162"/>
    </location>
</feature>
<evidence type="ECO:0000256" key="4">
    <source>
        <dbReference type="ARBA" id="ARBA00022694"/>
    </source>
</evidence>
<dbReference type="PANTHER" id="PTHR13767">
    <property type="entry name" value="TRNA-PSEUDOURIDINE SYNTHASE"/>
    <property type="match status" value="1"/>
</dbReference>
<dbReference type="Proteomes" id="UP000786183">
    <property type="component" value="Unassembled WGS sequence"/>
</dbReference>
<name>A0ABS7WS72_9BACT</name>
<comment type="similarity">
    <text evidence="2">Belongs to the pseudouridine synthase TruB family. Type 1 subfamily.</text>
</comment>
<protein>
    <recommendedName>
        <fullName evidence="3">tRNA pseudouridine(55) synthase</fullName>
        <ecNumber evidence="3">5.4.99.25</ecNumber>
    </recommendedName>
    <alternativeName>
        <fullName evidence="6">RNA pseudouridylate synthase</fullName>
    </alternativeName>
    <alternativeName>
        <fullName evidence="7">RNA-uridine isomerase</fullName>
    </alternativeName>
</protein>
<organism evidence="9 10">
    <name type="scientific">Campylobacter canadensis</name>
    <dbReference type="NCBI Taxonomy" id="449520"/>
    <lineage>
        <taxon>Bacteria</taxon>
        <taxon>Pseudomonadati</taxon>
        <taxon>Campylobacterota</taxon>
        <taxon>Epsilonproteobacteria</taxon>
        <taxon>Campylobacterales</taxon>
        <taxon>Campylobacteraceae</taxon>
        <taxon>Campylobacter</taxon>
    </lineage>
</organism>
<comment type="caution">
    <text evidence="9">The sequence shown here is derived from an EMBL/GenBank/DDBJ whole genome shotgun (WGS) entry which is preliminary data.</text>
</comment>
<evidence type="ECO:0000256" key="1">
    <source>
        <dbReference type="ARBA" id="ARBA00000385"/>
    </source>
</evidence>
<accession>A0ABS7WS72</accession>
<dbReference type="RefSeq" id="WP_224316083.1">
    <property type="nucleotide sequence ID" value="NZ_JACGBB010000011.1"/>
</dbReference>
<evidence type="ECO:0000256" key="3">
    <source>
        <dbReference type="ARBA" id="ARBA00012787"/>
    </source>
</evidence>
<reference evidence="9 10" key="1">
    <citation type="submission" date="2020-07" db="EMBL/GenBank/DDBJ databases">
        <title>Transfer of Campylobacter canadensis to the novel genus Avispirillum gen. nov., that also includes two novel species recovered from migratory waterfowl: Avispirillum anseris sp. nov. and Avispirillum brantae sp. nov.</title>
        <authorList>
            <person name="Miller W.G."/>
            <person name="Chapman M.H."/>
            <person name="Yee E."/>
            <person name="Inglis G.D."/>
        </authorList>
    </citation>
    <scope>NUCLEOTIDE SEQUENCE [LARGE SCALE GENOMIC DNA]</scope>
    <source>
        <strain evidence="9 10">L283</strain>
    </source>
</reference>
<evidence type="ECO:0000313" key="9">
    <source>
        <dbReference type="EMBL" id="MBZ7987593.1"/>
    </source>
</evidence>
<evidence type="ECO:0000256" key="5">
    <source>
        <dbReference type="ARBA" id="ARBA00023235"/>
    </source>
</evidence>
<evidence type="ECO:0000259" key="8">
    <source>
        <dbReference type="Pfam" id="PF01509"/>
    </source>
</evidence>
<dbReference type="InterPro" id="IPR014780">
    <property type="entry name" value="tRNA_psdUridine_synth_TruB"/>
</dbReference>
<keyword evidence="5" id="KW-0413">Isomerase</keyword>
<dbReference type="InterPro" id="IPR002501">
    <property type="entry name" value="PsdUridine_synth_N"/>
</dbReference>
<dbReference type="EMBL" id="JACGBB010000011">
    <property type="protein sequence ID" value="MBZ7987593.1"/>
    <property type="molecule type" value="Genomic_DNA"/>
</dbReference>
<dbReference type="Gene3D" id="3.30.2350.10">
    <property type="entry name" value="Pseudouridine synthase"/>
    <property type="match status" value="1"/>
</dbReference>
<comment type="catalytic activity">
    <reaction evidence="1">
        <text>uridine(55) in tRNA = pseudouridine(55) in tRNA</text>
        <dbReference type="Rhea" id="RHEA:42532"/>
        <dbReference type="Rhea" id="RHEA-COMP:10101"/>
        <dbReference type="Rhea" id="RHEA-COMP:10102"/>
        <dbReference type="ChEBI" id="CHEBI:65314"/>
        <dbReference type="ChEBI" id="CHEBI:65315"/>
        <dbReference type="EC" id="5.4.99.25"/>
    </reaction>
</comment>
<dbReference type="SUPFAM" id="SSF55120">
    <property type="entry name" value="Pseudouridine synthase"/>
    <property type="match status" value="1"/>
</dbReference>
<evidence type="ECO:0000256" key="6">
    <source>
        <dbReference type="ARBA" id="ARBA00031870"/>
    </source>
</evidence>